<dbReference type="InterPro" id="IPR036397">
    <property type="entry name" value="RNaseH_sf"/>
</dbReference>
<dbReference type="Gene3D" id="1.10.340.70">
    <property type="match status" value="1"/>
</dbReference>
<dbReference type="GO" id="GO:0015074">
    <property type="term" value="P:DNA integration"/>
    <property type="evidence" value="ECO:0007669"/>
    <property type="project" value="InterPro"/>
</dbReference>
<evidence type="ECO:0000256" key="3">
    <source>
        <dbReference type="ARBA" id="ARBA00022722"/>
    </source>
</evidence>
<dbReference type="Pfam" id="PF00078">
    <property type="entry name" value="RVT_1"/>
    <property type="match status" value="1"/>
</dbReference>
<sequence>MQSGIFTACGMSYPILGKVDVELNIDDLIIYQELTVLENLTFNIILGIDFLKANKAHINFENNTLAIQENLLNVPLNNIETMDEHYAHVKTIAVEVIPPHCEMIIPVRLSVRHRNNSTVILEPNFSNDIKNLVGSKVVVNVQNGKALYRILNPTGLSITLYRNKKVAKAFEVDKNGIFALNDNNSKEKSIKVNKYQNVEKELGIKINENLNANQRKQLTELLSRNRNVFAKDITELGKTSYHYHRIDTGNAPPVQSMPYRQTPQMRQETEKHIDIMLKNDIIEESNSPWSSPIVLVRKKKSNMDAKQEYRFAVDYRRLNKCTLRAKFSIPRIDDVFDTVANSKAVIYSVLDLMSGFFQTPLDPETKHKSAFVTHQGIYQFKRMSFGLTNAPMAFQMLMTKVLKELNWKVALKNKKYIWTQDCQAAFETLKHSLVSAPILVFPDFEKPFVLSVDASDYAIGYVLGQLNPNTKLEHVVAYGGRSLNKNEQKWHINEKEGLALKEGIKHFNPYLASHKFTVYTDNITVRWIDTIKNIQGRLGRWALELQGYDFEIMHRPGKKNNADALSRREYEKIGPEYFPQNEIEQTVAAMSNKKYEIITFDYKGDDEQQPNILTITDTGNEDDETLENIDPEQFKKRKTFRHLQRHCPDFVEIFNYKLDGQVPEERQKARQLDAKAFHYEIDNGILYHFFNARSRSLPKGQNMVKQLAIPRTLRKEVLEAFHDNIVGCHQGEERTYEAVRQRYYWPNMYTDIKTYIKTCEICQRSKRNTHSHPLPLKPMPIEEVFSRWHMDILELPETPEKYRYLLLVVDSGSKWCEAFPMRTQEATEVANILFREIIARFGAPRCIVSDQGANFLSKLVAALCELLQIKRHYTSAYHPQTNAACERMNSFIVQSLRAQLEKQTDWPNYIAPIMMAYRMTPATQSTQYSPFHLLFGQEMRAPIDVALIPKSTLPKNHREYLNKFIKDLLLTRDVAAENTKRAQAKYKTQHDKRAVKPTYLPGDKVMLFCKKVKKGQSPKLKVRWTGPFTITNLGPPDCNTFKLRRDSDNKISKKLVNASRLKVFNSKTDRPDYLLDDTDDPFEEDEDDEENKQNTNKTAQQATTEIQITPDDVEKIISSAWVNKKLCYKIKIKNMSKTEWVHQDKIPENMRREFHENRTHTGKKRKRPLLENKHKFFEPSNEPQNVTAIDQNNDVKYKQRPKINWDKFPVQAVKLENNRFFVKTILRNNRISHYQPLHRVNGEDQHAFTNLLDYFYGDQFYNIMLTLTGNSQTKDMGPACFVTGSHITHFKIENNVPKCFIHYEEKHIYDPEWVPFETCPQDFLKFSKINMKMSG</sequence>
<reference evidence="8" key="1">
    <citation type="submission" date="2021-03" db="EMBL/GenBank/DDBJ databases">
        <authorList>
            <person name="Bekaert M."/>
        </authorList>
    </citation>
    <scope>NUCLEOTIDE SEQUENCE</scope>
</reference>
<evidence type="ECO:0000259" key="7">
    <source>
        <dbReference type="PROSITE" id="PS50994"/>
    </source>
</evidence>
<dbReference type="InterPro" id="IPR012337">
    <property type="entry name" value="RNaseH-like_sf"/>
</dbReference>
<dbReference type="FunFam" id="1.10.340.70:FF:000001">
    <property type="entry name" value="Retrovirus-related Pol polyprotein from transposon gypsy-like Protein"/>
    <property type="match status" value="1"/>
</dbReference>
<feature type="domain" description="Integrase catalytic" evidence="7">
    <location>
        <begin position="776"/>
        <end position="938"/>
    </location>
</feature>
<accession>A0A8S3TUJ5</accession>
<evidence type="ECO:0000313" key="8">
    <source>
        <dbReference type="EMBL" id="CAG2237232.1"/>
    </source>
</evidence>
<dbReference type="Gene3D" id="3.30.70.270">
    <property type="match status" value="1"/>
</dbReference>
<feature type="compositionally biased region" description="Low complexity" evidence="6">
    <location>
        <begin position="1093"/>
        <end position="1105"/>
    </location>
</feature>
<dbReference type="GO" id="GO:0003676">
    <property type="term" value="F:nucleic acid binding"/>
    <property type="evidence" value="ECO:0007669"/>
    <property type="project" value="InterPro"/>
</dbReference>
<dbReference type="InterPro" id="IPR041588">
    <property type="entry name" value="Integrase_H2C2"/>
</dbReference>
<keyword evidence="2" id="KW-0548">Nucleotidyltransferase</keyword>
<keyword evidence="4" id="KW-0255">Endonuclease</keyword>
<proteinExistence type="predicted"/>
<protein>
    <recommendedName>
        <fullName evidence="7">Integrase catalytic domain-containing protein</fullName>
    </recommendedName>
</protein>
<dbReference type="InterPro" id="IPR001584">
    <property type="entry name" value="Integrase_cat-core"/>
</dbReference>
<feature type="region of interest" description="Disordered" evidence="6">
    <location>
        <begin position="1072"/>
        <end position="1105"/>
    </location>
</feature>
<dbReference type="Proteomes" id="UP000683360">
    <property type="component" value="Unassembled WGS sequence"/>
</dbReference>
<keyword evidence="1" id="KW-0808">Transferase</keyword>
<dbReference type="EMBL" id="CAJPWZ010002380">
    <property type="protein sequence ID" value="CAG2237232.1"/>
    <property type="molecule type" value="Genomic_DNA"/>
</dbReference>
<dbReference type="Gene3D" id="2.40.70.10">
    <property type="entry name" value="Acid Proteases"/>
    <property type="match status" value="1"/>
</dbReference>
<evidence type="ECO:0000256" key="5">
    <source>
        <dbReference type="ARBA" id="ARBA00023268"/>
    </source>
</evidence>
<dbReference type="PANTHER" id="PTHR37984:SF5">
    <property type="entry name" value="PROTEIN NYNRIN-LIKE"/>
    <property type="match status" value="1"/>
</dbReference>
<dbReference type="InterPro" id="IPR000477">
    <property type="entry name" value="RT_dom"/>
</dbReference>
<organism evidence="8 9">
    <name type="scientific">Mytilus edulis</name>
    <name type="common">Blue mussel</name>
    <dbReference type="NCBI Taxonomy" id="6550"/>
    <lineage>
        <taxon>Eukaryota</taxon>
        <taxon>Metazoa</taxon>
        <taxon>Spiralia</taxon>
        <taxon>Lophotrochozoa</taxon>
        <taxon>Mollusca</taxon>
        <taxon>Bivalvia</taxon>
        <taxon>Autobranchia</taxon>
        <taxon>Pteriomorphia</taxon>
        <taxon>Mytilida</taxon>
        <taxon>Mytiloidea</taxon>
        <taxon>Mytilidae</taxon>
        <taxon>Mytilinae</taxon>
        <taxon>Mytilus</taxon>
    </lineage>
</organism>
<dbReference type="PANTHER" id="PTHR37984">
    <property type="entry name" value="PROTEIN CBG26694"/>
    <property type="match status" value="1"/>
</dbReference>
<dbReference type="InterPro" id="IPR050951">
    <property type="entry name" value="Retrovirus_Pol_polyprotein"/>
</dbReference>
<dbReference type="CDD" id="cd01647">
    <property type="entry name" value="RT_LTR"/>
    <property type="match status" value="1"/>
</dbReference>
<dbReference type="Gene3D" id="3.10.10.10">
    <property type="entry name" value="HIV Type 1 Reverse Transcriptase, subunit A, domain 1"/>
    <property type="match status" value="1"/>
</dbReference>
<dbReference type="GO" id="GO:0004519">
    <property type="term" value="F:endonuclease activity"/>
    <property type="evidence" value="ECO:0007669"/>
    <property type="project" value="UniProtKB-KW"/>
</dbReference>
<evidence type="ECO:0000256" key="4">
    <source>
        <dbReference type="ARBA" id="ARBA00022759"/>
    </source>
</evidence>
<dbReference type="Pfam" id="PF17921">
    <property type="entry name" value="Integrase_H2C2"/>
    <property type="match status" value="1"/>
</dbReference>
<dbReference type="CDD" id="cd09274">
    <property type="entry name" value="RNase_HI_RT_Ty3"/>
    <property type="match status" value="1"/>
</dbReference>
<evidence type="ECO:0000256" key="6">
    <source>
        <dbReference type="SAM" id="MobiDB-lite"/>
    </source>
</evidence>
<dbReference type="InterPro" id="IPR021109">
    <property type="entry name" value="Peptidase_aspartic_dom_sf"/>
</dbReference>
<dbReference type="FunFam" id="3.10.20.370:FF:000001">
    <property type="entry name" value="Retrovirus-related Pol polyprotein from transposon 17.6-like protein"/>
    <property type="match status" value="1"/>
</dbReference>
<dbReference type="SUPFAM" id="SSF56672">
    <property type="entry name" value="DNA/RNA polymerases"/>
    <property type="match status" value="1"/>
</dbReference>
<dbReference type="InterPro" id="IPR043128">
    <property type="entry name" value="Rev_trsase/Diguanyl_cyclase"/>
</dbReference>
<dbReference type="PROSITE" id="PS50994">
    <property type="entry name" value="INTEGRASE"/>
    <property type="match status" value="1"/>
</dbReference>
<name>A0A8S3TUJ5_MYTED</name>
<dbReference type="FunFam" id="3.30.420.10:FF:000032">
    <property type="entry name" value="Retrovirus-related Pol polyprotein from transposon 297-like Protein"/>
    <property type="match status" value="1"/>
</dbReference>
<feature type="compositionally biased region" description="Acidic residues" evidence="6">
    <location>
        <begin position="1074"/>
        <end position="1090"/>
    </location>
</feature>
<keyword evidence="3" id="KW-0540">Nuclease</keyword>
<gene>
    <name evidence="8" type="ORF">MEDL_49701</name>
</gene>
<evidence type="ECO:0000256" key="1">
    <source>
        <dbReference type="ARBA" id="ARBA00022679"/>
    </source>
</evidence>
<evidence type="ECO:0000313" key="9">
    <source>
        <dbReference type="Proteomes" id="UP000683360"/>
    </source>
</evidence>
<dbReference type="GO" id="GO:0016779">
    <property type="term" value="F:nucleotidyltransferase activity"/>
    <property type="evidence" value="ECO:0007669"/>
    <property type="project" value="UniProtKB-KW"/>
</dbReference>
<keyword evidence="4" id="KW-0378">Hydrolase</keyword>
<dbReference type="Gene3D" id="3.30.420.10">
    <property type="entry name" value="Ribonuclease H-like superfamily/Ribonuclease H"/>
    <property type="match status" value="1"/>
</dbReference>
<comment type="caution">
    <text evidence="8">The sequence shown here is derived from an EMBL/GenBank/DDBJ whole genome shotgun (WGS) entry which is preliminary data.</text>
</comment>
<dbReference type="Pfam" id="PF00665">
    <property type="entry name" value="rve"/>
    <property type="match status" value="1"/>
</dbReference>
<evidence type="ECO:0000256" key="2">
    <source>
        <dbReference type="ARBA" id="ARBA00022695"/>
    </source>
</evidence>
<dbReference type="OrthoDB" id="6155307at2759"/>
<keyword evidence="5" id="KW-0511">Multifunctional enzyme</keyword>
<keyword evidence="9" id="KW-1185">Reference proteome</keyword>
<dbReference type="InterPro" id="IPR041577">
    <property type="entry name" value="RT_RNaseH_2"/>
</dbReference>
<dbReference type="SUPFAM" id="SSF53098">
    <property type="entry name" value="Ribonuclease H-like"/>
    <property type="match status" value="1"/>
</dbReference>
<dbReference type="InterPro" id="IPR043502">
    <property type="entry name" value="DNA/RNA_pol_sf"/>
</dbReference>
<dbReference type="Pfam" id="PF17919">
    <property type="entry name" value="RT_RNaseH_2"/>
    <property type="match status" value="1"/>
</dbReference>